<organism evidence="2 3">
    <name type="scientific">Crassostrea virginica</name>
    <name type="common">Eastern oyster</name>
    <dbReference type="NCBI Taxonomy" id="6565"/>
    <lineage>
        <taxon>Eukaryota</taxon>
        <taxon>Metazoa</taxon>
        <taxon>Spiralia</taxon>
        <taxon>Lophotrochozoa</taxon>
        <taxon>Mollusca</taxon>
        <taxon>Bivalvia</taxon>
        <taxon>Autobranchia</taxon>
        <taxon>Pteriomorphia</taxon>
        <taxon>Ostreida</taxon>
        <taxon>Ostreoidea</taxon>
        <taxon>Ostreidae</taxon>
        <taxon>Crassostrea</taxon>
    </lineage>
</organism>
<evidence type="ECO:0000313" key="3">
    <source>
        <dbReference type="RefSeq" id="XP_022338890.1"/>
    </source>
</evidence>
<sequence>MSPELGPLQLFVFYVLNHMFTTGNICSSQGEPLKCCVNYQVVNGSCQECPSGRFGHNCEYLCATNYYGRFCVEVCNCSQLQGYYCHHVSGCTKNVTEESITDRNAETNNAGGANAIWPWILLTVIVLLCGTGIGAATVVAQKRGYFRRNAKVTMKNRPITPYSIKDLSYNADETTEDTQYATVVRSGTKVNYNIDQEASGSQPNGNIYSTNILCHSRYDVLQFHHKAETILKSSEEDQYDFTVEKQMLE</sequence>
<dbReference type="GeneID" id="111134280"/>
<dbReference type="Proteomes" id="UP000694844">
    <property type="component" value="Chromosome 5"/>
</dbReference>
<reference evidence="3" key="1">
    <citation type="submission" date="2025-08" db="UniProtKB">
        <authorList>
            <consortium name="RefSeq"/>
        </authorList>
    </citation>
    <scope>IDENTIFICATION</scope>
    <source>
        <tissue evidence="3">Whole sample</tissue>
    </source>
</reference>
<evidence type="ECO:0000256" key="1">
    <source>
        <dbReference type="SAM" id="Phobius"/>
    </source>
</evidence>
<keyword evidence="1" id="KW-0812">Transmembrane</keyword>
<keyword evidence="1" id="KW-0472">Membrane</keyword>
<evidence type="ECO:0000313" key="2">
    <source>
        <dbReference type="Proteomes" id="UP000694844"/>
    </source>
</evidence>
<dbReference type="RefSeq" id="XP_022338890.1">
    <property type="nucleotide sequence ID" value="XM_022483182.1"/>
</dbReference>
<feature type="transmembrane region" description="Helical" evidence="1">
    <location>
        <begin position="116"/>
        <end position="140"/>
    </location>
</feature>
<dbReference type="OrthoDB" id="6060805at2759"/>
<keyword evidence="2" id="KW-1185">Reference proteome</keyword>
<name>A0A8B8EFL5_CRAVI</name>
<dbReference type="KEGG" id="cvn:111134280"/>
<proteinExistence type="predicted"/>
<accession>A0A8B8EFL5</accession>
<gene>
    <name evidence="3" type="primary">LOC111134280</name>
</gene>
<protein>
    <submittedName>
        <fullName evidence="3">Uncharacterized protein LOC111134280 isoform X1</fullName>
    </submittedName>
</protein>
<keyword evidence="1" id="KW-1133">Transmembrane helix</keyword>
<dbReference type="AlphaFoldDB" id="A0A8B8EFL5"/>